<dbReference type="InterPro" id="IPR050115">
    <property type="entry name" value="Proteasome_alpha"/>
</dbReference>
<keyword evidence="4 6" id="KW-0647">Proteasome</keyword>
<evidence type="ECO:0000259" key="7">
    <source>
        <dbReference type="SMART" id="SM00948"/>
    </source>
</evidence>
<evidence type="ECO:0000256" key="3">
    <source>
        <dbReference type="ARBA" id="ARBA00022490"/>
    </source>
</evidence>
<dbReference type="SMART" id="SM00948">
    <property type="entry name" value="Proteasome_A_N"/>
    <property type="match status" value="1"/>
</dbReference>
<dbReference type="GO" id="GO:0005634">
    <property type="term" value="C:nucleus"/>
    <property type="evidence" value="ECO:0007669"/>
    <property type="project" value="UniProtKB-SubCell"/>
</dbReference>
<evidence type="ECO:0000313" key="8">
    <source>
        <dbReference type="EMBL" id="CEM34250.1"/>
    </source>
</evidence>
<organism evidence="8 9">
    <name type="scientific">Vitrella brassicaformis (strain CCMP3155)</name>
    <dbReference type="NCBI Taxonomy" id="1169540"/>
    <lineage>
        <taxon>Eukaryota</taxon>
        <taxon>Sar</taxon>
        <taxon>Alveolata</taxon>
        <taxon>Colpodellida</taxon>
        <taxon>Vitrellaceae</taxon>
        <taxon>Vitrella</taxon>
    </lineage>
</organism>
<dbReference type="VEuPathDB" id="CryptoDB:Vbra_2738"/>
<evidence type="ECO:0000256" key="2">
    <source>
        <dbReference type="ARBA" id="ARBA00004496"/>
    </source>
</evidence>
<dbReference type="PANTHER" id="PTHR11599">
    <property type="entry name" value="PROTEASOME SUBUNIT ALPHA/BETA"/>
    <property type="match status" value="1"/>
</dbReference>
<keyword evidence="5" id="KW-0539">Nucleus</keyword>
<evidence type="ECO:0000256" key="1">
    <source>
        <dbReference type="ARBA" id="ARBA00004123"/>
    </source>
</evidence>
<dbReference type="SUPFAM" id="SSF56235">
    <property type="entry name" value="N-terminal nucleophile aminohydrolases (Ntn hydrolases)"/>
    <property type="match status" value="1"/>
</dbReference>
<sequence length="259" mass="28778">MEWHDLSIGLFDFQLHAAGHDRHLTVFSPEGRLYQVEYAFKAVNAPGLTALALKGKDTACIAIQKKVPDKLLDPAYVTNLHSLSKNIGSVMVGPAADGRSLVMQARYMAAEFEYEKGYPIPVHHLTYKVANYHQFYTQVAWQRPYAVVTILIAFDDEAGPQVYKTDPAGFFAGFKATAAGVKEREAMNWLSTRLEKNEADSMDKDTTIQTAIEGLQSVMGVDFKANELEVAFVSKDDTAFRKLTEPEIDAHLTAIAEKD</sequence>
<dbReference type="OrthoDB" id="431557at2759"/>
<keyword evidence="3" id="KW-0963">Cytoplasm</keyword>
<name>A0A0G4GU78_VITBC</name>
<dbReference type="GO" id="GO:0019773">
    <property type="term" value="C:proteasome core complex, alpha-subunit complex"/>
    <property type="evidence" value="ECO:0007669"/>
    <property type="project" value="UniProtKB-UniRule"/>
</dbReference>
<keyword evidence="9" id="KW-1185">Reference proteome</keyword>
<dbReference type="InParanoid" id="A0A0G4GU78"/>
<evidence type="ECO:0000256" key="6">
    <source>
        <dbReference type="PROSITE-ProRule" id="PRU00808"/>
    </source>
</evidence>
<dbReference type="PROSITE" id="PS51475">
    <property type="entry name" value="PROTEASOME_ALPHA_2"/>
    <property type="match status" value="1"/>
</dbReference>
<comment type="subcellular location">
    <subcellularLocation>
        <location evidence="2">Cytoplasm</location>
    </subcellularLocation>
    <subcellularLocation>
        <location evidence="1">Nucleus</location>
    </subcellularLocation>
</comment>
<evidence type="ECO:0000256" key="4">
    <source>
        <dbReference type="ARBA" id="ARBA00022942"/>
    </source>
</evidence>
<dbReference type="Pfam" id="PF00227">
    <property type="entry name" value="Proteasome"/>
    <property type="match status" value="1"/>
</dbReference>
<dbReference type="GO" id="GO:0005737">
    <property type="term" value="C:cytoplasm"/>
    <property type="evidence" value="ECO:0007669"/>
    <property type="project" value="UniProtKB-SubCell"/>
</dbReference>
<dbReference type="STRING" id="1169540.A0A0G4GU78"/>
<reference evidence="8 9" key="1">
    <citation type="submission" date="2014-11" db="EMBL/GenBank/DDBJ databases">
        <authorList>
            <person name="Zhu J."/>
            <person name="Qi W."/>
            <person name="Song R."/>
        </authorList>
    </citation>
    <scope>NUCLEOTIDE SEQUENCE [LARGE SCALE GENOMIC DNA]</scope>
</reference>
<dbReference type="CDD" id="cd03754">
    <property type="entry name" value="proteasome_alpha_type_6"/>
    <property type="match status" value="1"/>
</dbReference>
<dbReference type="PhylomeDB" id="A0A0G4GU78"/>
<protein>
    <recommendedName>
        <fullName evidence="7">Proteasome alpha-type subunits domain-containing protein</fullName>
    </recommendedName>
</protein>
<evidence type="ECO:0000313" key="9">
    <source>
        <dbReference type="Proteomes" id="UP000041254"/>
    </source>
</evidence>
<dbReference type="GO" id="GO:0006511">
    <property type="term" value="P:ubiquitin-dependent protein catabolic process"/>
    <property type="evidence" value="ECO:0007669"/>
    <property type="project" value="InterPro"/>
</dbReference>
<dbReference type="Gene3D" id="3.60.20.10">
    <property type="entry name" value="Glutamine Phosphoribosylpyrophosphate, subunit 1, domain 1"/>
    <property type="match status" value="1"/>
</dbReference>
<dbReference type="InterPro" id="IPR001353">
    <property type="entry name" value="Proteasome_sua/b"/>
</dbReference>
<dbReference type="OMA" id="YGYDMPV"/>
<dbReference type="Pfam" id="PF10584">
    <property type="entry name" value="Proteasome_A_N"/>
    <property type="match status" value="1"/>
</dbReference>
<evidence type="ECO:0000256" key="5">
    <source>
        <dbReference type="ARBA" id="ARBA00023242"/>
    </source>
</evidence>
<dbReference type="EMBL" id="CDMY01000813">
    <property type="protein sequence ID" value="CEM34250.1"/>
    <property type="molecule type" value="Genomic_DNA"/>
</dbReference>
<accession>A0A0G4GU78</accession>
<dbReference type="AlphaFoldDB" id="A0A0G4GU78"/>
<dbReference type="FunCoup" id="A0A0G4GU78">
    <property type="interactions" value="270"/>
</dbReference>
<gene>
    <name evidence="8" type="ORF">Vbra_2738</name>
</gene>
<dbReference type="InterPro" id="IPR000426">
    <property type="entry name" value="Proteasome_asu_N"/>
</dbReference>
<dbReference type="InterPro" id="IPR034642">
    <property type="entry name" value="Proteasome_subunit_alpha6"/>
</dbReference>
<feature type="domain" description="Proteasome alpha-type subunits" evidence="7">
    <location>
        <begin position="20"/>
        <end position="42"/>
    </location>
</feature>
<dbReference type="InterPro" id="IPR023332">
    <property type="entry name" value="Proteasome_alpha-type"/>
</dbReference>
<dbReference type="InterPro" id="IPR029055">
    <property type="entry name" value="Ntn_hydrolases_N"/>
</dbReference>
<dbReference type="Proteomes" id="UP000041254">
    <property type="component" value="Unassembled WGS sequence"/>
</dbReference>
<comment type="similarity">
    <text evidence="6">Belongs to the peptidase T1A family.</text>
</comment>
<proteinExistence type="inferred from homology"/>